<keyword evidence="2" id="KW-1185">Reference proteome</keyword>
<evidence type="ECO:0000313" key="1">
    <source>
        <dbReference type="EMBL" id="KYG74746.1"/>
    </source>
</evidence>
<sequence>MLISLKVSAQTSVELYFYDACKDSVLSLEFELYSYSEEWGDLKSEGSKLMVEKKGEYFGSSSILRWEWYSVFSIPIDISDSPILDTLEIPNIGMATTGALHSSEFTYLNCSEIANGYEEDYRKDGSLRMIGEFSDGLPSLISDYNSSGVLKEKRFYSENGSDYKRVEHYDDNGELWFYEIHKNRKRKTIIRTYDEMGKLEDREVIKH</sequence>
<proteinExistence type="predicted"/>
<dbReference type="Gene3D" id="3.90.930.1">
    <property type="match status" value="1"/>
</dbReference>
<dbReference type="EMBL" id="LQZQ01000045">
    <property type="protein sequence ID" value="KYG74746.1"/>
    <property type="molecule type" value="Genomic_DNA"/>
</dbReference>
<organism evidence="1 2">
    <name type="scientific">Roseivirga ehrenbergii (strain DSM 102268 / JCM 13514 / KCTC 12282 / NCIMB 14502 / KMM 6017)</name>
    <dbReference type="NCBI Taxonomy" id="279360"/>
    <lineage>
        <taxon>Bacteria</taxon>
        <taxon>Pseudomonadati</taxon>
        <taxon>Bacteroidota</taxon>
        <taxon>Cytophagia</taxon>
        <taxon>Cytophagales</taxon>
        <taxon>Roseivirgaceae</taxon>
        <taxon>Roseivirga</taxon>
    </lineage>
</organism>
<name>A0A150X7T6_ROSEK</name>
<dbReference type="Proteomes" id="UP000075583">
    <property type="component" value="Unassembled WGS sequence"/>
</dbReference>
<evidence type="ECO:0000313" key="2">
    <source>
        <dbReference type="Proteomes" id="UP000075583"/>
    </source>
</evidence>
<dbReference type="AlphaFoldDB" id="A0A150X7T6"/>
<dbReference type="STRING" id="279360.MB14_05950"/>
<accession>A0A150X7T6</accession>
<protein>
    <submittedName>
        <fullName evidence="1">Uncharacterized protein</fullName>
    </submittedName>
</protein>
<gene>
    <name evidence="1" type="ORF">MB14_05950</name>
</gene>
<reference evidence="1" key="1">
    <citation type="submission" date="2016-01" db="EMBL/GenBank/DDBJ databases">
        <title>Genome sequencing of Roseivirga ehrenbergii KMM 6017.</title>
        <authorList>
            <person name="Selvaratnam C."/>
            <person name="Thevarajoo S."/>
            <person name="Goh K.M."/>
            <person name="Ee R."/>
            <person name="Chan K.-G."/>
            <person name="Chong C.S."/>
        </authorList>
    </citation>
    <scope>NUCLEOTIDE SEQUENCE [LARGE SCALE GENOMIC DNA]</scope>
    <source>
        <strain evidence="1">KMM 6017</strain>
    </source>
</reference>
<comment type="caution">
    <text evidence="1">The sequence shown here is derived from an EMBL/GenBank/DDBJ whole genome shotgun (WGS) entry which is preliminary data.</text>
</comment>
<dbReference type="SUPFAM" id="SSF82185">
    <property type="entry name" value="Histone H3 K4-specific methyltransferase SET7/9 N-terminal domain"/>
    <property type="match status" value="1"/>
</dbReference>